<name>A0A0C3FKL5_PILCF</name>
<accession>A0A0C3FKL5</accession>
<evidence type="ECO:0000313" key="3">
    <source>
        <dbReference type="Proteomes" id="UP000054166"/>
    </source>
</evidence>
<sequence length="116" mass="12988">MQQVDHMHPSVNRRVSSLHSLSNPPRQLSTSTHIHYLASKYIVVFAIRSVIPYIRVGVRMTVSKRSHGGDGTTKCVKEMLGIDGNLKRVFAPQGVIFSYDVNGRTRVKEQCLIAVI</sequence>
<dbReference type="Proteomes" id="UP000054166">
    <property type="component" value="Unassembled WGS sequence"/>
</dbReference>
<feature type="region of interest" description="Disordered" evidence="1">
    <location>
        <begin position="1"/>
        <end position="24"/>
    </location>
</feature>
<dbReference type="InParanoid" id="A0A0C3FKL5"/>
<feature type="compositionally biased region" description="Polar residues" evidence="1">
    <location>
        <begin position="13"/>
        <end position="24"/>
    </location>
</feature>
<dbReference type="EMBL" id="KN833004">
    <property type="protein sequence ID" value="KIM80504.1"/>
    <property type="molecule type" value="Genomic_DNA"/>
</dbReference>
<keyword evidence="3" id="KW-1185">Reference proteome</keyword>
<reference evidence="2 3" key="1">
    <citation type="submission" date="2014-04" db="EMBL/GenBank/DDBJ databases">
        <authorList>
            <consortium name="DOE Joint Genome Institute"/>
            <person name="Kuo A."/>
            <person name="Tarkka M."/>
            <person name="Buscot F."/>
            <person name="Kohler A."/>
            <person name="Nagy L.G."/>
            <person name="Floudas D."/>
            <person name="Copeland A."/>
            <person name="Barry K.W."/>
            <person name="Cichocki N."/>
            <person name="Veneault-Fourrey C."/>
            <person name="LaButti K."/>
            <person name="Lindquist E.A."/>
            <person name="Lipzen A."/>
            <person name="Lundell T."/>
            <person name="Morin E."/>
            <person name="Murat C."/>
            <person name="Sun H."/>
            <person name="Tunlid A."/>
            <person name="Henrissat B."/>
            <person name="Grigoriev I.V."/>
            <person name="Hibbett D.S."/>
            <person name="Martin F."/>
            <person name="Nordberg H.P."/>
            <person name="Cantor M.N."/>
            <person name="Hua S.X."/>
        </authorList>
    </citation>
    <scope>NUCLEOTIDE SEQUENCE [LARGE SCALE GENOMIC DNA]</scope>
    <source>
        <strain evidence="2 3">F 1598</strain>
    </source>
</reference>
<organism evidence="2 3">
    <name type="scientific">Piloderma croceum (strain F 1598)</name>
    <dbReference type="NCBI Taxonomy" id="765440"/>
    <lineage>
        <taxon>Eukaryota</taxon>
        <taxon>Fungi</taxon>
        <taxon>Dikarya</taxon>
        <taxon>Basidiomycota</taxon>
        <taxon>Agaricomycotina</taxon>
        <taxon>Agaricomycetes</taxon>
        <taxon>Agaricomycetidae</taxon>
        <taxon>Atheliales</taxon>
        <taxon>Atheliaceae</taxon>
        <taxon>Piloderma</taxon>
    </lineage>
</organism>
<evidence type="ECO:0000256" key="1">
    <source>
        <dbReference type="SAM" id="MobiDB-lite"/>
    </source>
</evidence>
<reference evidence="3" key="2">
    <citation type="submission" date="2015-01" db="EMBL/GenBank/DDBJ databases">
        <title>Evolutionary Origins and Diversification of the Mycorrhizal Mutualists.</title>
        <authorList>
            <consortium name="DOE Joint Genome Institute"/>
            <consortium name="Mycorrhizal Genomics Consortium"/>
            <person name="Kohler A."/>
            <person name="Kuo A."/>
            <person name="Nagy L.G."/>
            <person name="Floudas D."/>
            <person name="Copeland A."/>
            <person name="Barry K.W."/>
            <person name="Cichocki N."/>
            <person name="Veneault-Fourrey C."/>
            <person name="LaButti K."/>
            <person name="Lindquist E.A."/>
            <person name="Lipzen A."/>
            <person name="Lundell T."/>
            <person name="Morin E."/>
            <person name="Murat C."/>
            <person name="Riley R."/>
            <person name="Ohm R."/>
            <person name="Sun H."/>
            <person name="Tunlid A."/>
            <person name="Henrissat B."/>
            <person name="Grigoriev I.V."/>
            <person name="Hibbett D.S."/>
            <person name="Martin F."/>
        </authorList>
    </citation>
    <scope>NUCLEOTIDE SEQUENCE [LARGE SCALE GENOMIC DNA]</scope>
    <source>
        <strain evidence="3">F 1598</strain>
    </source>
</reference>
<dbReference type="OrthoDB" id="3266525at2759"/>
<dbReference type="HOGENOM" id="CLU_2097722_0_0_1"/>
<proteinExistence type="predicted"/>
<evidence type="ECO:0000313" key="2">
    <source>
        <dbReference type="EMBL" id="KIM80504.1"/>
    </source>
</evidence>
<gene>
    <name evidence="2" type="ORF">PILCRDRAFT_534859</name>
</gene>
<dbReference type="AlphaFoldDB" id="A0A0C3FKL5"/>
<protein>
    <submittedName>
        <fullName evidence="2">Uncharacterized protein</fullName>
    </submittedName>
</protein>